<dbReference type="SMART" id="SM00422">
    <property type="entry name" value="HTH_MERR"/>
    <property type="match status" value="1"/>
</dbReference>
<dbReference type="PROSITE" id="PS50937">
    <property type="entry name" value="HTH_MERR_2"/>
    <property type="match status" value="1"/>
</dbReference>
<keyword evidence="3" id="KW-0238">DNA-binding</keyword>
<dbReference type="InterPro" id="IPR047057">
    <property type="entry name" value="MerR_fam"/>
</dbReference>
<dbReference type="SUPFAM" id="SSF46955">
    <property type="entry name" value="Putative DNA-binding domain"/>
    <property type="match status" value="1"/>
</dbReference>
<reference evidence="7" key="1">
    <citation type="journal article" date="2019" name="Int. J. Syst. Evol. Microbiol.">
        <title>The Global Catalogue of Microorganisms (GCM) 10K type strain sequencing project: providing services to taxonomists for standard genome sequencing and annotation.</title>
        <authorList>
            <consortium name="The Broad Institute Genomics Platform"/>
            <consortium name="The Broad Institute Genome Sequencing Center for Infectious Disease"/>
            <person name="Wu L."/>
            <person name="Ma J."/>
        </authorList>
    </citation>
    <scope>NUCLEOTIDE SEQUENCE [LARGE SCALE GENOMIC DNA]</scope>
    <source>
        <strain evidence="7">CCM 8896</strain>
    </source>
</reference>
<protein>
    <submittedName>
        <fullName evidence="6">MerR family transcriptional regulator</fullName>
    </submittedName>
</protein>
<dbReference type="PANTHER" id="PTHR30204:SF69">
    <property type="entry name" value="MERR-FAMILY TRANSCRIPTIONAL REGULATOR"/>
    <property type="match status" value="1"/>
</dbReference>
<dbReference type="Pfam" id="PF13411">
    <property type="entry name" value="MerR_1"/>
    <property type="match status" value="1"/>
</dbReference>
<evidence type="ECO:0000256" key="2">
    <source>
        <dbReference type="ARBA" id="ARBA00023015"/>
    </source>
</evidence>
<sequence length="141" mass="16164">MSESPQHFPFLKTDRLIFGISETSRMTDVSTRQLRYWEKRGYIKSLEKKDGESRKYNFKTIIAIMSIKHFLDEGYTLQAATSKVSEILHEVIALKKFMTARFEGFTEVDGLPAIDLGPLAEEPDKHAYGLFVGDKTEIVIK</sequence>
<evidence type="ECO:0000313" key="6">
    <source>
        <dbReference type="EMBL" id="MFD1672618.1"/>
    </source>
</evidence>
<dbReference type="Gene3D" id="1.10.1660.10">
    <property type="match status" value="1"/>
</dbReference>
<evidence type="ECO:0000259" key="5">
    <source>
        <dbReference type="PROSITE" id="PS50937"/>
    </source>
</evidence>
<comment type="caution">
    <text evidence="6">The sequence shown here is derived from an EMBL/GenBank/DDBJ whole genome shotgun (WGS) entry which is preliminary data.</text>
</comment>
<dbReference type="InterPro" id="IPR000551">
    <property type="entry name" value="MerR-type_HTH_dom"/>
</dbReference>
<evidence type="ECO:0000256" key="1">
    <source>
        <dbReference type="ARBA" id="ARBA00022491"/>
    </source>
</evidence>
<keyword evidence="2" id="KW-0805">Transcription regulation</keyword>
<evidence type="ECO:0000256" key="3">
    <source>
        <dbReference type="ARBA" id="ARBA00023125"/>
    </source>
</evidence>
<dbReference type="CDD" id="cd01105">
    <property type="entry name" value="HTH_GlnR-like"/>
    <property type="match status" value="1"/>
</dbReference>
<evidence type="ECO:0000313" key="7">
    <source>
        <dbReference type="Proteomes" id="UP001597267"/>
    </source>
</evidence>
<proteinExistence type="predicted"/>
<gene>
    <name evidence="6" type="ORF">ACFQ5M_10940</name>
</gene>
<evidence type="ECO:0000256" key="4">
    <source>
        <dbReference type="ARBA" id="ARBA00023163"/>
    </source>
</evidence>
<organism evidence="6 7">
    <name type="scientific">Agrilactobacillus yilanensis</name>
    <dbReference type="NCBI Taxonomy" id="2485997"/>
    <lineage>
        <taxon>Bacteria</taxon>
        <taxon>Bacillati</taxon>
        <taxon>Bacillota</taxon>
        <taxon>Bacilli</taxon>
        <taxon>Lactobacillales</taxon>
        <taxon>Lactobacillaceae</taxon>
        <taxon>Agrilactobacillus</taxon>
    </lineage>
</organism>
<keyword evidence="7" id="KW-1185">Reference proteome</keyword>
<dbReference type="PANTHER" id="PTHR30204">
    <property type="entry name" value="REDOX-CYCLING DRUG-SENSING TRANSCRIPTIONAL ACTIVATOR SOXR"/>
    <property type="match status" value="1"/>
</dbReference>
<accession>A0ABW4JAC5</accession>
<name>A0ABW4JAC5_9LACO</name>
<dbReference type="Proteomes" id="UP001597267">
    <property type="component" value="Unassembled WGS sequence"/>
</dbReference>
<keyword evidence="1" id="KW-0678">Repressor</keyword>
<dbReference type="RefSeq" id="WP_125711814.1">
    <property type="nucleotide sequence ID" value="NZ_JBHTOP010000026.1"/>
</dbReference>
<dbReference type="InterPro" id="IPR009061">
    <property type="entry name" value="DNA-bd_dom_put_sf"/>
</dbReference>
<dbReference type="EMBL" id="JBHTOP010000026">
    <property type="protein sequence ID" value="MFD1672618.1"/>
    <property type="molecule type" value="Genomic_DNA"/>
</dbReference>
<feature type="domain" description="HTH merR-type" evidence="5">
    <location>
        <begin position="20"/>
        <end position="86"/>
    </location>
</feature>
<keyword evidence="4" id="KW-0804">Transcription</keyword>